<evidence type="ECO:0000313" key="2">
    <source>
        <dbReference type="EMBL" id="KHJ82059.1"/>
    </source>
</evidence>
<dbReference type="EMBL" id="KN582611">
    <property type="protein sequence ID" value="KHJ82059.1"/>
    <property type="molecule type" value="Genomic_DNA"/>
</dbReference>
<protein>
    <submittedName>
        <fullName evidence="2">Uncharacterized protein</fullName>
    </submittedName>
</protein>
<proteinExistence type="predicted"/>
<name>A0A0B1SAX2_OESDE</name>
<dbReference type="Proteomes" id="UP000053660">
    <property type="component" value="Unassembled WGS sequence"/>
</dbReference>
<sequence>MSQPEPRPHTVMSSALLLILCVLNIAQTMSEPTGKLAPCSGPGATAQVPSEKESELLVEIFKREKPKATYSKHQMEKYALAVLGGRSLRISGLTTAYYKFMGYSGVLTVSPTTSLIALPGTNTNLNAFFTRNKRNGF</sequence>
<evidence type="ECO:0000313" key="3">
    <source>
        <dbReference type="Proteomes" id="UP000053660"/>
    </source>
</evidence>
<evidence type="ECO:0000256" key="1">
    <source>
        <dbReference type="SAM" id="SignalP"/>
    </source>
</evidence>
<organism evidence="2 3">
    <name type="scientific">Oesophagostomum dentatum</name>
    <name type="common">Nodular worm</name>
    <dbReference type="NCBI Taxonomy" id="61180"/>
    <lineage>
        <taxon>Eukaryota</taxon>
        <taxon>Metazoa</taxon>
        <taxon>Ecdysozoa</taxon>
        <taxon>Nematoda</taxon>
        <taxon>Chromadorea</taxon>
        <taxon>Rhabditida</taxon>
        <taxon>Rhabditina</taxon>
        <taxon>Rhabditomorpha</taxon>
        <taxon>Strongyloidea</taxon>
        <taxon>Strongylidae</taxon>
        <taxon>Oesophagostomum</taxon>
    </lineage>
</organism>
<gene>
    <name evidence="2" type="ORF">OESDEN_18249</name>
</gene>
<feature type="chain" id="PRO_5002082371" evidence="1">
    <location>
        <begin position="31"/>
        <end position="137"/>
    </location>
</feature>
<accession>A0A0B1SAX2</accession>
<keyword evidence="3" id="KW-1185">Reference proteome</keyword>
<feature type="signal peptide" evidence="1">
    <location>
        <begin position="1"/>
        <end position="30"/>
    </location>
</feature>
<dbReference type="AlphaFoldDB" id="A0A0B1SAX2"/>
<reference evidence="2 3" key="1">
    <citation type="submission" date="2014-03" db="EMBL/GenBank/DDBJ databases">
        <title>Draft genome of the hookworm Oesophagostomum dentatum.</title>
        <authorList>
            <person name="Mitreva M."/>
        </authorList>
    </citation>
    <scope>NUCLEOTIDE SEQUENCE [LARGE SCALE GENOMIC DNA]</scope>
    <source>
        <strain evidence="2 3">OD-Hann</strain>
    </source>
</reference>
<keyword evidence="1" id="KW-0732">Signal</keyword>